<keyword evidence="1" id="KW-1133">Transmembrane helix</keyword>
<dbReference type="AlphaFoldDB" id="A0A0R3WZ08"/>
<evidence type="ECO:0000256" key="1">
    <source>
        <dbReference type="SAM" id="Phobius"/>
    </source>
</evidence>
<dbReference type="STRING" id="6205.A0A0R3WZ08"/>
<proteinExistence type="predicted"/>
<accession>A0A0R3WZ08</accession>
<protein>
    <submittedName>
        <fullName evidence="2">Protein DETOXIFICATION</fullName>
    </submittedName>
</protein>
<name>A0A0R3WZ08_HYDTA</name>
<keyword evidence="1" id="KW-0472">Membrane</keyword>
<dbReference type="WBParaSite" id="TTAC_0000599801-mRNA-1">
    <property type="protein sequence ID" value="TTAC_0000599801-mRNA-1"/>
    <property type="gene ID" value="TTAC_0000599801"/>
</dbReference>
<reference evidence="2" key="1">
    <citation type="submission" date="2017-02" db="UniProtKB">
        <authorList>
            <consortium name="WormBaseParasite"/>
        </authorList>
    </citation>
    <scope>IDENTIFICATION</scope>
</reference>
<evidence type="ECO:0000313" key="2">
    <source>
        <dbReference type="WBParaSite" id="TTAC_0000599801-mRNA-1"/>
    </source>
</evidence>
<organism evidence="2">
    <name type="scientific">Hydatigena taeniaeformis</name>
    <name type="common">Feline tapeworm</name>
    <name type="synonym">Taenia taeniaeformis</name>
    <dbReference type="NCBI Taxonomy" id="6205"/>
    <lineage>
        <taxon>Eukaryota</taxon>
        <taxon>Metazoa</taxon>
        <taxon>Spiralia</taxon>
        <taxon>Lophotrochozoa</taxon>
        <taxon>Platyhelminthes</taxon>
        <taxon>Cestoda</taxon>
        <taxon>Eucestoda</taxon>
        <taxon>Cyclophyllidea</taxon>
        <taxon>Taeniidae</taxon>
        <taxon>Hydatigera</taxon>
    </lineage>
</organism>
<sequence length="54" mass="6050">LPCIQNIFGVLLFVRMPWIAGVAGGLQFFLMVGFCCLCVSFRPTLYLCFTSDKL</sequence>
<feature type="transmembrane region" description="Helical" evidence="1">
    <location>
        <begin position="18"/>
        <end position="41"/>
    </location>
</feature>
<keyword evidence="1" id="KW-0812">Transmembrane</keyword>